<dbReference type="GO" id="GO:0016746">
    <property type="term" value="F:acyltransferase activity"/>
    <property type="evidence" value="ECO:0007669"/>
    <property type="project" value="UniProtKB-KW"/>
</dbReference>
<organism evidence="5 6">
    <name type="scientific">Celeribacter neptunius</name>
    <dbReference type="NCBI Taxonomy" id="588602"/>
    <lineage>
        <taxon>Bacteria</taxon>
        <taxon>Pseudomonadati</taxon>
        <taxon>Pseudomonadota</taxon>
        <taxon>Alphaproteobacteria</taxon>
        <taxon>Rhodobacterales</taxon>
        <taxon>Roseobacteraceae</taxon>
        <taxon>Celeribacter</taxon>
    </lineage>
</organism>
<dbReference type="RefSeq" id="WP_281245299.1">
    <property type="nucleotide sequence ID" value="NZ_FORH01000003.1"/>
</dbReference>
<evidence type="ECO:0000259" key="4">
    <source>
        <dbReference type="Pfam" id="PF01575"/>
    </source>
</evidence>
<gene>
    <name evidence="5" type="ORF">SAMN04487991_2024</name>
</gene>
<dbReference type="STRING" id="588602.SAMN04487991_2024"/>
<sequence length="466" mass="49321">MTKFKNVPFDQLEIGMEAENRRLCVADDLYVFAHASGNLNPMHLPKEDGDQDGKPEAVAPSFWVGSLISAVLGNNLPGPGTLYKSQNLTFHGRAHAGDELVAKVKLIRKESGRSAVFETTVSRSDGTLLVSGEAEVIAPEKPTTFDAQEVPGLMVESHRHFDKLLEMAEALPSTKMAVVAPEEANSLRGALMAAEHNLIIPVLMGNDARIRACAEENGLDLNGHEIIDCPSHAEAAQLAVTMVHERRATSIMKGHLHTDDLLRPILRSNGGLKTGRRISHIFVMDVPGLDHLLLVTDAAINIAPDLPTKVDIVQNAIDLGISLGMEMPKVGVLSAVETINPKIPSTLDAAALSKMADRGQITGGFVDGPLAMDNAVSLSAARTKGIKGAVAGHAEILVAPNLESGNMLAKELSFIAHAEAAGVVIGARCPIVLNSRSDSDKSRLASCAVAALHAQRARMIQGGIGG</sequence>
<feature type="domain" description="Phosphate acetyl/butaryl transferase" evidence="3">
    <location>
        <begin position="235"/>
        <end position="451"/>
    </location>
</feature>
<dbReference type="SUPFAM" id="SSF53659">
    <property type="entry name" value="Isocitrate/Isopropylmalate dehydrogenase-like"/>
    <property type="match status" value="1"/>
</dbReference>
<dbReference type="Pfam" id="PF01575">
    <property type="entry name" value="MaoC_dehydratas"/>
    <property type="match status" value="1"/>
</dbReference>
<evidence type="ECO:0000259" key="3">
    <source>
        <dbReference type="Pfam" id="PF01515"/>
    </source>
</evidence>
<accession>A0A1I3QZ96</accession>
<dbReference type="CDD" id="cd03449">
    <property type="entry name" value="R_hydratase"/>
    <property type="match status" value="1"/>
</dbReference>
<evidence type="ECO:0000256" key="2">
    <source>
        <dbReference type="ARBA" id="ARBA00023315"/>
    </source>
</evidence>
<dbReference type="SUPFAM" id="SSF54637">
    <property type="entry name" value="Thioesterase/thiol ester dehydrase-isomerase"/>
    <property type="match status" value="1"/>
</dbReference>
<feature type="domain" description="MaoC-like" evidence="4">
    <location>
        <begin position="18"/>
        <end position="122"/>
    </location>
</feature>
<dbReference type="Pfam" id="PF01515">
    <property type="entry name" value="PTA_PTB"/>
    <property type="match status" value="1"/>
</dbReference>
<dbReference type="InterPro" id="IPR050500">
    <property type="entry name" value="Phos_Acetyltrans/Butyryltrans"/>
</dbReference>
<evidence type="ECO:0000256" key="1">
    <source>
        <dbReference type="ARBA" id="ARBA00022679"/>
    </source>
</evidence>
<dbReference type="Gene3D" id="3.40.718.10">
    <property type="entry name" value="Isopropylmalate Dehydrogenase"/>
    <property type="match status" value="1"/>
</dbReference>
<keyword evidence="1 5" id="KW-0808">Transferase</keyword>
<dbReference type="PANTHER" id="PTHR43356">
    <property type="entry name" value="PHOSPHATE ACETYLTRANSFERASE"/>
    <property type="match status" value="1"/>
</dbReference>
<dbReference type="InterPro" id="IPR029069">
    <property type="entry name" value="HotDog_dom_sf"/>
</dbReference>
<dbReference type="EMBL" id="FORH01000003">
    <property type="protein sequence ID" value="SFJ39408.1"/>
    <property type="molecule type" value="Genomic_DNA"/>
</dbReference>
<dbReference type="NCBIfam" id="NF006045">
    <property type="entry name" value="PRK08190.1"/>
    <property type="match status" value="1"/>
</dbReference>
<dbReference type="InterPro" id="IPR002539">
    <property type="entry name" value="MaoC-like_dom"/>
</dbReference>
<dbReference type="AlphaFoldDB" id="A0A1I3QZ96"/>
<protein>
    <submittedName>
        <fullName evidence="5">Phosphate butyryltransferase</fullName>
    </submittedName>
</protein>
<dbReference type="InterPro" id="IPR002505">
    <property type="entry name" value="PTA_PTB"/>
</dbReference>
<evidence type="ECO:0000313" key="5">
    <source>
        <dbReference type="EMBL" id="SFJ39408.1"/>
    </source>
</evidence>
<reference evidence="6" key="1">
    <citation type="submission" date="2016-10" db="EMBL/GenBank/DDBJ databases">
        <authorList>
            <person name="Varghese N."/>
            <person name="Submissions S."/>
        </authorList>
    </citation>
    <scope>NUCLEOTIDE SEQUENCE [LARGE SCALE GENOMIC DNA]</scope>
    <source>
        <strain evidence="6">DSM 26471</strain>
    </source>
</reference>
<dbReference type="Proteomes" id="UP000199630">
    <property type="component" value="Unassembled WGS sequence"/>
</dbReference>
<dbReference type="NCBIfam" id="NF008852">
    <property type="entry name" value="PRK11890.1"/>
    <property type="match status" value="1"/>
</dbReference>
<name>A0A1I3QZ96_9RHOB</name>
<dbReference type="Gene3D" id="3.10.129.10">
    <property type="entry name" value="Hotdog Thioesterase"/>
    <property type="match status" value="1"/>
</dbReference>
<keyword evidence="2" id="KW-0012">Acyltransferase</keyword>
<proteinExistence type="predicted"/>
<keyword evidence="6" id="KW-1185">Reference proteome</keyword>
<dbReference type="PANTHER" id="PTHR43356:SF2">
    <property type="entry name" value="PHOSPHATE ACETYLTRANSFERASE"/>
    <property type="match status" value="1"/>
</dbReference>
<evidence type="ECO:0000313" key="6">
    <source>
        <dbReference type="Proteomes" id="UP000199630"/>
    </source>
</evidence>